<evidence type="ECO:0000256" key="1">
    <source>
        <dbReference type="SAM" id="MobiDB-lite"/>
    </source>
</evidence>
<proteinExistence type="predicted"/>
<dbReference type="PANTHER" id="PTHR47911">
    <property type="entry name" value="HYDROXYPROLINE-RICH GLYCOPROTEIN-LIKE"/>
    <property type="match status" value="1"/>
</dbReference>
<name>A0A1Y1I3F1_KLENI</name>
<accession>A0A1Y1I3F1</accession>
<organism evidence="2 3">
    <name type="scientific">Klebsormidium nitens</name>
    <name type="common">Green alga</name>
    <name type="synonym">Ulothrix nitens</name>
    <dbReference type="NCBI Taxonomy" id="105231"/>
    <lineage>
        <taxon>Eukaryota</taxon>
        <taxon>Viridiplantae</taxon>
        <taxon>Streptophyta</taxon>
        <taxon>Klebsormidiophyceae</taxon>
        <taxon>Klebsormidiales</taxon>
        <taxon>Klebsormidiaceae</taxon>
        <taxon>Klebsormidium</taxon>
    </lineage>
</organism>
<evidence type="ECO:0000313" key="3">
    <source>
        <dbReference type="Proteomes" id="UP000054558"/>
    </source>
</evidence>
<feature type="region of interest" description="Disordered" evidence="1">
    <location>
        <begin position="81"/>
        <end position="441"/>
    </location>
</feature>
<feature type="compositionally biased region" description="Basic and acidic residues" evidence="1">
    <location>
        <begin position="400"/>
        <end position="440"/>
    </location>
</feature>
<dbReference type="AlphaFoldDB" id="A0A1Y1I3F1"/>
<feature type="compositionally biased region" description="Basic and acidic residues" evidence="1">
    <location>
        <begin position="153"/>
        <end position="164"/>
    </location>
</feature>
<feature type="region of interest" description="Disordered" evidence="1">
    <location>
        <begin position="31"/>
        <end position="68"/>
    </location>
</feature>
<feature type="compositionally biased region" description="Polar residues" evidence="1">
    <location>
        <begin position="322"/>
        <end position="338"/>
    </location>
</feature>
<dbReference type="PANTHER" id="PTHR47911:SF1">
    <property type="entry name" value="OS06G0664400 PROTEIN"/>
    <property type="match status" value="1"/>
</dbReference>
<dbReference type="EMBL" id="DF237166">
    <property type="protein sequence ID" value="GAQ85013.1"/>
    <property type="molecule type" value="Genomic_DNA"/>
</dbReference>
<keyword evidence="3" id="KW-1185">Reference proteome</keyword>
<protein>
    <submittedName>
        <fullName evidence="2">Uncharacterized protein</fullName>
    </submittedName>
</protein>
<evidence type="ECO:0000313" key="2">
    <source>
        <dbReference type="EMBL" id="GAQ85013.1"/>
    </source>
</evidence>
<gene>
    <name evidence="2" type="ORF">KFL_002170070</name>
</gene>
<dbReference type="Proteomes" id="UP000054558">
    <property type="component" value="Unassembled WGS sequence"/>
</dbReference>
<feature type="compositionally biased region" description="Basic and acidic residues" evidence="1">
    <location>
        <begin position="302"/>
        <end position="314"/>
    </location>
</feature>
<sequence>MRGSSLPLGTLRLISQRRSAGSGFSHSVINEITDPSFPSPNSGPINCGKASSSDYELDHSPHNHTAASANRCSGLRRWYTSDAAGSSGRGRRRDPSPGFPQRRGGSLGRGASGEAVDVGQAAKGQFEDPESERKGKPMEGSSILQQILAASAKENEEAAKRAEARSGAQGSAEASGRNGAGARLGPRPPNNNMQDLMRMFQPKNGPFSSDTPDPDGRLFRPRRSPEPPTSSSSSGPPMLRDEIDSIPPAQREVITIGYGERAAMQKEDRVIYRGGTPAGAGRGGARGGDNRRRPLTLSEIFSRSKTEGEEKAEPSVKVQYKRNVSQGRGRSAASSEFQQRVLGLPPDEDSEPTEERRGQRRAERPSLGESRTSNRRQRADDEEDERPPLYGEFAISNKMPQDKPRKENKPNRSAEERAQYEAREAEREEKELEETAKETELEIENSEWYEIMKQGWEPQPDELGVPQTPEVALRDHLAMTLEPEYHMESFGVLPDLDDTPQSPLEDALTACKQELMEMSGIEDEDTWQAMLKRTLDRTSELEAVVKRYNKSAHVSAAQQHRILGDIIGEMPERGSPSRTPEMVAHVTRALQTLEHNCRWPLDRKKAVMTSLIAQLGKYDGSNKQSKLMQSVFG</sequence>
<feature type="compositionally biased region" description="Basic and acidic residues" evidence="1">
    <location>
        <begin position="353"/>
        <end position="366"/>
    </location>
</feature>
<feature type="compositionally biased region" description="Gly residues" evidence="1">
    <location>
        <begin position="276"/>
        <end position="287"/>
    </location>
</feature>
<reference evidence="2 3" key="1">
    <citation type="journal article" date="2014" name="Nat. Commun.">
        <title>Klebsormidium flaccidum genome reveals primary factors for plant terrestrial adaptation.</title>
        <authorList>
            <person name="Hori K."/>
            <person name="Maruyama F."/>
            <person name="Fujisawa T."/>
            <person name="Togashi T."/>
            <person name="Yamamoto N."/>
            <person name="Seo M."/>
            <person name="Sato S."/>
            <person name="Yamada T."/>
            <person name="Mori H."/>
            <person name="Tajima N."/>
            <person name="Moriyama T."/>
            <person name="Ikeuchi M."/>
            <person name="Watanabe M."/>
            <person name="Wada H."/>
            <person name="Kobayashi K."/>
            <person name="Saito M."/>
            <person name="Masuda T."/>
            <person name="Sasaki-Sekimoto Y."/>
            <person name="Mashiguchi K."/>
            <person name="Awai K."/>
            <person name="Shimojima M."/>
            <person name="Masuda S."/>
            <person name="Iwai M."/>
            <person name="Nobusawa T."/>
            <person name="Narise T."/>
            <person name="Kondo S."/>
            <person name="Saito H."/>
            <person name="Sato R."/>
            <person name="Murakawa M."/>
            <person name="Ihara Y."/>
            <person name="Oshima-Yamada Y."/>
            <person name="Ohtaka K."/>
            <person name="Satoh M."/>
            <person name="Sonobe K."/>
            <person name="Ishii M."/>
            <person name="Ohtani R."/>
            <person name="Kanamori-Sato M."/>
            <person name="Honoki R."/>
            <person name="Miyazaki D."/>
            <person name="Mochizuki H."/>
            <person name="Umetsu J."/>
            <person name="Higashi K."/>
            <person name="Shibata D."/>
            <person name="Kamiya Y."/>
            <person name="Sato N."/>
            <person name="Nakamura Y."/>
            <person name="Tabata S."/>
            <person name="Ida S."/>
            <person name="Kurokawa K."/>
            <person name="Ohta H."/>
        </authorList>
    </citation>
    <scope>NUCLEOTIDE SEQUENCE [LARGE SCALE GENOMIC DNA]</scope>
    <source>
        <strain evidence="2 3">NIES-2285</strain>
    </source>
</reference>
<dbReference type="OMA" id="HQPRFEP"/>
<feature type="compositionally biased region" description="Polar residues" evidence="1">
    <location>
        <begin position="39"/>
        <end position="54"/>
    </location>
</feature>